<dbReference type="AlphaFoldDB" id="A0ABD0UZN2"/>
<organism evidence="1 2">
    <name type="scientific">Dendrobium thyrsiflorum</name>
    <name type="common">Pinecone-like raceme dendrobium</name>
    <name type="synonym">Orchid</name>
    <dbReference type="NCBI Taxonomy" id="117978"/>
    <lineage>
        <taxon>Eukaryota</taxon>
        <taxon>Viridiplantae</taxon>
        <taxon>Streptophyta</taxon>
        <taxon>Embryophyta</taxon>
        <taxon>Tracheophyta</taxon>
        <taxon>Spermatophyta</taxon>
        <taxon>Magnoliopsida</taxon>
        <taxon>Liliopsida</taxon>
        <taxon>Asparagales</taxon>
        <taxon>Orchidaceae</taxon>
        <taxon>Epidendroideae</taxon>
        <taxon>Malaxideae</taxon>
        <taxon>Dendrobiinae</taxon>
        <taxon>Dendrobium</taxon>
    </lineage>
</organism>
<evidence type="ECO:0000313" key="1">
    <source>
        <dbReference type="EMBL" id="KAL0915942.1"/>
    </source>
</evidence>
<dbReference type="EMBL" id="JANQDX010000011">
    <property type="protein sequence ID" value="KAL0915942.1"/>
    <property type="molecule type" value="Genomic_DNA"/>
</dbReference>
<sequence length="101" mass="11268">MVRSAHDVHGLCMPTTSDTCSVPFQKRTGTREKRSSSRLRRFTNRSLAYLARPILLNRSSGVVFKFSLLLSTPISFSWFGANSSRLWRIGQGGTLCCCGTH</sequence>
<dbReference type="Proteomes" id="UP001552299">
    <property type="component" value="Unassembled WGS sequence"/>
</dbReference>
<gene>
    <name evidence="1" type="ORF">M5K25_013413</name>
</gene>
<evidence type="ECO:0000313" key="2">
    <source>
        <dbReference type="Proteomes" id="UP001552299"/>
    </source>
</evidence>
<keyword evidence="2" id="KW-1185">Reference proteome</keyword>
<comment type="caution">
    <text evidence="1">The sequence shown here is derived from an EMBL/GenBank/DDBJ whole genome shotgun (WGS) entry which is preliminary data.</text>
</comment>
<reference evidence="1 2" key="1">
    <citation type="journal article" date="2024" name="Plant Biotechnol. J.">
        <title>Dendrobium thyrsiflorum genome and its molecular insights into genes involved in important horticultural traits.</title>
        <authorList>
            <person name="Chen B."/>
            <person name="Wang J.Y."/>
            <person name="Zheng P.J."/>
            <person name="Li K.L."/>
            <person name="Liang Y.M."/>
            <person name="Chen X.F."/>
            <person name="Zhang C."/>
            <person name="Zhao X."/>
            <person name="He X."/>
            <person name="Zhang G.Q."/>
            <person name="Liu Z.J."/>
            <person name="Xu Q."/>
        </authorList>
    </citation>
    <scope>NUCLEOTIDE SEQUENCE [LARGE SCALE GENOMIC DNA]</scope>
    <source>
        <strain evidence="1">GZMU011</strain>
    </source>
</reference>
<accession>A0ABD0UZN2</accession>
<protein>
    <submittedName>
        <fullName evidence="1">Uncharacterized protein</fullName>
    </submittedName>
</protein>
<proteinExistence type="predicted"/>
<name>A0ABD0UZN2_DENTH</name>